<protein>
    <recommendedName>
        <fullName evidence="4">Rad26 atrip</fullName>
    </recommendedName>
</protein>
<feature type="compositionally biased region" description="Polar residues" evidence="1">
    <location>
        <begin position="441"/>
        <end position="456"/>
    </location>
</feature>
<reference evidence="2" key="1">
    <citation type="submission" date="2022-08" db="EMBL/GenBank/DDBJ databases">
        <title>A Global Phylogenomic Analysis of the Shiitake Genus Lentinula.</title>
        <authorList>
            <consortium name="DOE Joint Genome Institute"/>
            <person name="Sierra-Patev S."/>
            <person name="Min B."/>
            <person name="Naranjo-Ortiz M."/>
            <person name="Looney B."/>
            <person name="Konkel Z."/>
            <person name="Slot J.C."/>
            <person name="Sakamoto Y."/>
            <person name="Steenwyk J.L."/>
            <person name="Rokas A."/>
            <person name="Carro J."/>
            <person name="Camarero S."/>
            <person name="Ferreira P."/>
            <person name="Molpeceres G."/>
            <person name="Ruiz-Duenas F.J."/>
            <person name="Serrano A."/>
            <person name="Henrissat B."/>
            <person name="Drula E."/>
            <person name="Hughes K.W."/>
            <person name="Mata J.L."/>
            <person name="Ishikawa N.K."/>
            <person name="Vargas-Isla R."/>
            <person name="Ushijima S."/>
            <person name="Smith C.A."/>
            <person name="Ahrendt S."/>
            <person name="Andreopoulos W."/>
            <person name="He G."/>
            <person name="Labutti K."/>
            <person name="Lipzen A."/>
            <person name="Ng V."/>
            <person name="Riley R."/>
            <person name="Sandor L."/>
            <person name="Barry K."/>
            <person name="Martinez A.T."/>
            <person name="Xiao Y."/>
            <person name="Gibbons J.G."/>
            <person name="Terashima K."/>
            <person name="Grigoriev I.V."/>
            <person name="Hibbett D.S."/>
        </authorList>
    </citation>
    <scope>NUCLEOTIDE SEQUENCE</scope>
    <source>
        <strain evidence="2">JLM2183</strain>
    </source>
</reference>
<organism evidence="2 3">
    <name type="scientific">Lentinula aciculospora</name>
    <dbReference type="NCBI Taxonomy" id="153920"/>
    <lineage>
        <taxon>Eukaryota</taxon>
        <taxon>Fungi</taxon>
        <taxon>Dikarya</taxon>
        <taxon>Basidiomycota</taxon>
        <taxon>Agaricomycotina</taxon>
        <taxon>Agaricomycetes</taxon>
        <taxon>Agaricomycetidae</taxon>
        <taxon>Agaricales</taxon>
        <taxon>Marasmiineae</taxon>
        <taxon>Omphalotaceae</taxon>
        <taxon>Lentinula</taxon>
    </lineage>
</organism>
<accession>A0A9W9AI39</accession>
<feature type="region of interest" description="Disordered" evidence="1">
    <location>
        <begin position="125"/>
        <end position="160"/>
    </location>
</feature>
<evidence type="ECO:0000313" key="2">
    <source>
        <dbReference type="EMBL" id="KAJ4483311.1"/>
    </source>
</evidence>
<feature type="compositionally biased region" description="Polar residues" evidence="1">
    <location>
        <begin position="45"/>
        <end position="58"/>
    </location>
</feature>
<feature type="region of interest" description="Disordered" evidence="1">
    <location>
        <begin position="25"/>
        <end position="59"/>
    </location>
</feature>
<dbReference type="EMBL" id="JAOTPV010000004">
    <property type="protein sequence ID" value="KAJ4483311.1"/>
    <property type="molecule type" value="Genomic_DNA"/>
</dbReference>
<keyword evidence="3" id="KW-1185">Reference proteome</keyword>
<proteinExistence type="predicted"/>
<feature type="region of interest" description="Disordered" evidence="1">
    <location>
        <begin position="432"/>
        <end position="477"/>
    </location>
</feature>
<dbReference type="Proteomes" id="UP001150266">
    <property type="component" value="Unassembled WGS sequence"/>
</dbReference>
<name>A0A9W9AI39_9AGAR</name>
<evidence type="ECO:0000313" key="3">
    <source>
        <dbReference type="Proteomes" id="UP001150266"/>
    </source>
</evidence>
<dbReference type="AlphaFoldDB" id="A0A9W9AI39"/>
<feature type="region of interest" description="Disordered" evidence="1">
    <location>
        <begin position="174"/>
        <end position="212"/>
    </location>
</feature>
<dbReference type="GO" id="GO:0000077">
    <property type="term" value="P:DNA damage checkpoint signaling"/>
    <property type="evidence" value="ECO:0007669"/>
    <property type="project" value="InterPro"/>
</dbReference>
<gene>
    <name evidence="2" type="ORF">J3R30DRAFT_3447495</name>
</gene>
<feature type="compositionally biased region" description="Acidic residues" evidence="1">
    <location>
        <begin position="457"/>
        <end position="476"/>
    </location>
</feature>
<evidence type="ECO:0000256" key="1">
    <source>
        <dbReference type="SAM" id="MobiDB-lite"/>
    </source>
</evidence>
<dbReference type="PANTHER" id="PTHR28594:SF1">
    <property type="entry name" value="ATR-INTERACTING PROTEIN"/>
    <property type="match status" value="1"/>
</dbReference>
<sequence>MDEYDFDDDLDDQTLAALDEIEKSLLTKKHSSPAPNPPAKRQKTETGWRSATPTNNSFDLDELPEISLCQNTYTFQHTDGLKSPSLTPQAQLPREADLRVATRAPVASSSRNIPRKSIIESDRHYVPPSLPVIPTRTTASNRTSTHRNQPASRSSFTRSRNSARLLEHITNALANAPPEPLRSSTSRQPPLLATTHGSTPASQPTAVLPPSPPALKINDEIVAFQVQLEKMRLENDKIRVALKDAEEARIAKIGEVAVLRRGIQKTAEDHAAQISRLKTAQEEADGKQTSIQRDLKEEMERLKTQFIFKQHELESSSRRIPMSIHPRRNIREMPSSTRTPVRGIQAVGPSSAKFVPPHLTPVRAPLSIIHPLELKSPEKTRQSAMLPGFQNSFLESTPKRQFNKGKASIIPEIHRPLFDVPPTAVLADSFEMDIDGPPLSSPNLVPTDELTSSSTPQDDDDNKDGMSEDEDEDDTDDIHFNWKAELTRVVLIHTHPCRSRSTFQILTEQSTIVSAPEDFSSQISRILEVIASTPAENDYHRAISVVTQCLISMASALNHSNLIPPLMALLNLLSTLIYSLPSFNWTILHQSAENDDHNVLVLLCDIIKKKLAVAKHSDDTLPVANEAFTLAESLCWRTPEDSVEKLDMVVRKLDILTILLDHLQPCWFLIRATRLLALISTYPHLARSFLSLPIPESEKDDHSVIIPKIPQLDRLCSFLIDTTRPDEESAALKENIATLIIVLSQAHPDALAALTSSNAIIPSLVLYLTYLSSPIWEEDESLTSSPSSLSSTVRSLTQTIHLLHFLVFSVEPEIGLKSKLQHASARPFNGVTHMFIITFGRLSYAPIPDYIESDREDELSAIRGTLSSCIHHI</sequence>
<dbReference type="InterPro" id="IPR033349">
    <property type="entry name" value="ATRIP"/>
</dbReference>
<dbReference type="OrthoDB" id="3366922at2759"/>
<feature type="compositionally biased region" description="Polar residues" evidence="1">
    <location>
        <begin position="195"/>
        <end position="205"/>
    </location>
</feature>
<feature type="compositionally biased region" description="Polar residues" evidence="1">
    <location>
        <begin position="135"/>
        <end position="160"/>
    </location>
</feature>
<dbReference type="PANTHER" id="PTHR28594">
    <property type="entry name" value="ATR-INTERACTING PROTEIN"/>
    <property type="match status" value="1"/>
</dbReference>
<comment type="caution">
    <text evidence="2">The sequence shown here is derived from an EMBL/GenBank/DDBJ whole genome shotgun (WGS) entry which is preliminary data.</text>
</comment>
<evidence type="ECO:0008006" key="4">
    <source>
        <dbReference type="Google" id="ProtNLM"/>
    </source>
</evidence>